<reference evidence="1" key="1">
    <citation type="submission" date="2022-04" db="EMBL/GenBank/DDBJ databases">
        <title>Genome of the entomopathogenic fungus Entomophthora muscae.</title>
        <authorList>
            <person name="Elya C."/>
            <person name="Lovett B.R."/>
            <person name="Lee E."/>
            <person name="Macias A.M."/>
            <person name="Hajek A.E."/>
            <person name="De Bivort B.L."/>
            <person name="Kasson M.T."/>
            <person name="De Fine Licht H.H."/>
            <person name="Stajich J.E."/>
        </authorList>
    </citation>
    <scope>NUCLEOTIDE SEQUENCE</scope>
    <source>
        <strain evidence="1">Berkeley</strain>
    </source>
</reference>
<sequence length="68" mass="7224">MVLTTGAVSPLVIPFATTFSGPLPPPIKELTSPEITGPSIEEDISDPSIVPTVLNIVFRFTRGKIFGN</sequence>
<organism evidence="1 2">
    <name type="scientific">Entomophthora muscae</name>
    <dbReference type="NCBI Taxonomy" id="34485"/>
    <lineage>
        <taxon>Eukaryota</taxon>
        <taxon>Fungi</taxon>
        <taxon>Fungi incertae sedis</taxon>
        <taxon>Zoopagomycota</taxon>
        <taxon>Entomophthoromycotina</taxon>
        <taxon>Entomophthoromycetes</taxon>
        <taxon>Entomophthorales</taxon>
        <taxon>Entomophthoraceae</taxon>
        <taxon>Entomophthora</taxon>
    </lineage>
</organism>
<keyword evidence="2" id="KW-1185">Reference proteome</keyword>
<evidence type="ECO:0000313" key="2">
    <source>
        <dbReference type="Proteomes" id="UP001165960"/>
    </source>
</evidence>
<name>A0ACC2SY57_9FUNG</name>
<proteinExistence type="predicted"/>
<dbReference type="Proteomes" id="UP001165960">
    <property type="component" value="Unassembled WGS sequence"/>
</dbReference>
<protein>
    <submittedName>
        <fullName evidence="1">Uncharacterized protein</fullName>
    </submittedName>
</protein>
<accession>A0ACC2SY57</accession>
<gene>
    <name evidence="1" type="ORF">DSO57_1001851</name>
</gene>
<comment type="caution">
    <text evidence="1">The sequence shown here is derived from an EMBL/GenBank/DDBJ whole genome shotgun (WGS) entry which is preliminary data.</text>
</comment>
<dbReference type="EMBL" id="QTSX02004264">
    <property type="protein sequence ID" value="KAJ9067214.1"/>
    <property type="molecule type" value="Genomic_DNA"/>
</dbReference>
<evidence type="ECO:0000313" key="1">
    <source>
        <dbReference type="EMBL" id="KAJ9067214.1"/>
    </source>
</evidence>